<feature type="compositionally biased region" description="Polar residues" evidence="1">
    <location>
        <begin position="26"/>
        <end position="48"/>
    </location>
</feature>
<proteinExistence type="predicted"/>
<dbReference type="Proteomes" id="UP000823775">
    <property type="component" value="Unassembled WGS sequence"/>
</dbReference>
<comment type="caution">
    <text evidence="2">The sequence shown here is derived from an EMBL/GenBank/DDBJ whole genome shotgun (WGS) entry which is preliminary data.</text>
</comment>
<reference evidence="2 3" key="1">
    <citation type="journal article" date="2021" name="BMC Genomics">
        <title>Datura genome reveals duplications of psychoactive alkaloid biosynthetic genes and high mutation rate following tissue culture.</title>
        <authorList>
            <person name="Rajewski A."/>
            <person name="Carter-House D."/>
            <person name="Stajich J."/>
            <person name="Litt A."/>
        </authorList>
    </citation>
    <scope>NUCLEOTIDE SEQUENCE [LARGE SCALE GENOMIC DNA]</scope>
    <source>
        <strain evidence="2">AR-01</strain>
    </source>
</reference>
<sequence length="183" mass="20576">MGHGLRKKVGHICSPEPRLKRGSRMAKSNDSATAVGQNAQQGLRNQPPINRHAPPTEETGLEQTGSGRVLGPMKETRAEEIDDEEENLPKLVVADKPVVNNVNLDEIEKHPVVAKEDACEKEKEKETPKINQERRNKVRSWKEMREEPRTANGQVRNADRPCYIPEMADKTDGIRVTSIVCKR</sequence>
<feature type="region of interest" description="Disordered" evidence="1">
    <location>
        <begin position="118"/>
        <end position="158"/>
    </location>
</feature>
<evidence type="ECO:0000313" key="3">
    <source>
        <dbReference type="Proteomes" id="UP000823775"/>
    </source>
</evidence>
<feature type="compositionally biased region" description="Basic residues" evidence="1">
    <location>
        <begin position="1"/>
        <end position="10"/>
    </location>
</feature>
<evidence type="ECO:0000313" key="2">
    <source>
        <dbReference type="EMBL" id="MCD7446286.1"/>
    </source>
</evidence>
<organism evidence="2 3">
    <name type="scientific">Datura stramonium</name>
    <name type="common">Jimsonweed</name>
    <name type="synonym">Common thornapple</name>
    <dbReference type="NCBI Taxonomy" id="4076"/>
    <lineage>
        <taxon>Eukaryota</taxon>
        <taxon>Viridiplantae</taxon>
        <taxon>Streptophyta</taxon>
        <taxon>Embryophyta</taxon>
        <taxon>Tracheophyta</taxon>
        <taxon>Spermatophyta</taxon>
        <taxon>Magnoliopsida</taxon>
        <taxon>eudicotyledons</taxon>
        <taxon>Gunneridae</taxon>
        <taxon>Pentapetalae</taxon>
        <taxon>asterids</taxon>
        <taxon>lamiids</taxon>
        <taxon>Solanales</taxon>
        <taxon>Solanaceae</taxon>
        <taxon>Solanoideae</taxon>
        <taxon>Datureae</taxon>
        <taxon>Datura</taxon>
    </lineage>
</organism>
<accession>A0ABS8RHH2</accession>
<evidence type="ECO:0000256" key="1">
    <source>
        <dbReference type="SAM" id="MobiDB-lite"/>
    </source>
</evidence>
<name>A0ABS8RHH2_DATST</name>
<protein>
    <submittedName>
        <fullName evidence="2">Uncharacterized protein</fullName>
    </submittedName>
</protein>
<dbReference type="EMBL" id="JACEIK010000010">
    <property type="protein sequence ID" value="MCD7446286.1"/>
    <property type="molecule type" value="Genomic_DNA"/>
</dbReference>
<feature type="region of interest" description="Disordered" evidence="1">
    <location>
        <begin position="1"/>
        <end position="89"/>
    </location>
</feature>
<feature type="compositionally biased region" description="Basic and acidic residues" evidence="1">
    <location>
        <begin position="118"/>
        <end position="149"/>
    </location>
</feature>
<keyword evidence="3" id="KW-1185">Reference proteome</keyword>
<gene>
    <name evidence="2" type="ORF">HAX54_000096</name>
</gene>